<dbReference type="RefSeq" id="WP_215351163.1">
    <property type="nucleotide sequence ID" value="NZ_BAAAFE010000003.1"/>
</dbReference>
<feature type="region of interest" description="Disordered" evidence="1">
    <location>
        <begin position="410"/>
        <end position="431"/>
    </location>
</feature>
<keyword evidence="2" id="KW-0547">Nucleotide-binding</keyword>
<proteinExistence type="predicted"/>
<keyword evidence="3" id="KW-1185">Reference proteome</keyword>
<organism evidence="2 3">
    <name type="scientific">Sphingopyxis soli</name>
    <dbReference type="NCBI Taxonomy" id="592051"/>
    <lineage>
        <taxon>Bacteria</taxon>
        <taxon>Pseudomonadati</taxon>
        <taxon>Pseudomonadota</taxon>
        <taxon>Alphaproteobacteria</taxon>
        <taxon>Sphingomonadales</taxon>
        <taxon>Sphingomonadaceae</taxon>
        <taxon>Sphingopyxis</taxon>
    </lineage>
</organism>
<evidence type="ECO:0000313" key="2">
    <source>
        <dbReference type="EMBL" id="GAA0862449.1"/>
    </source>
</evidence>
<dbReference type="Gene3D" id="3.40.50.300">
    <property type="entry name" value="P-loop containing nucleotide triphosphate hydrolases"/>
    <property type="match status" value="1"/>
</dbReference>
<comment type="caution">
    <text evidence="2">The sequence shown here is derived from an EMBL/GenBank/DDBJ whole genome shotgun (WGS) entry which is preliminary data.</text>
</comment>
<dbReference type="Pfam" id="PF13481">
    <property type="entry name" value="AAA_25"/>
    <property type="match status" value="1"/>
</dbReference>
<dbReference type="SUPFAM" id="SSF52540">
    <property type="entry name" value="P-loop containing nucleoside triphosphate hydrolases"/>
    <property type="match status" value="1"/>
</dbReference>
<reference evidence="3" key="1">
    <citation type="journal article" date="2019" name="Int. J. Syst. Evol. Microbiol.">
        <title>The Global Catalogue of Microorganisms (GCM) 10K type strain sequencing project: providing services to taxonomists for standard genome sequencing and annotation.</title>
        <authorList>
            <consortium name="The Broad Institute Genomics Platform"/>
            <consortium name="The Broad Institute Genome Sequencing Center for Infectious Disease"/>
            <person name="Wu L."/>
            <person name="Ma J."/>
        </authorList>
    </citation>
    <scope>NUCLEOTIDE SEQUENCE [LARGE SCALE GENOMIC DNA]</scope>
    <source>
        <strain evidence="3">JCM 15910</strain>
    </source>
</reference>
<evidence type="ECO:0000313" key="3">
    <source>
        <dbReference type="Proteomes" id="UP001500738"/>
    </source>
</evidence>
<accession>A0ABP3XA28</accession>
<keyword evidence="2" id="KW-0378">Hydrolase</keyword>
<dbReference type="EMBL" id="BAAAFE010000003">
    <property type="protein sequence ID" value="GAA0862449.1"/>
    <property type="molecule type" value="Genomic_DNA"/>
</dbReference>
<sequence length="431" mass="46102">MTLRSLADEIDGRPFASDTESGAKVARLKPISATPFGWPDPRSIPTRPWLMGHWLLAGEVTAIIAPGGTGKSTIGNAIALSLASGQPLLGKPLHRGAQAAWIYNLEDAQDELDRQISAAALFYGISPDDCAGRLLVDSGLDQPLCTAKEDQSGFLLAEDVFQQLTATIRARKIAVVTVDPFVSSHMVSENNNGAIDGIAKRWKRLAKETGCAVVLVHHTKKLGGREVTAEDGRGAVALRDAARVVLPLNPMGDREAEELGINDPALRRSLVRIDTGKANRAPADAATWIKLESQSLDNGKDGSPADFVGVATLWEKPDAFDGLSAWHLYEVQQRLKDGEWRDSVQAKDWAGHVVAEVVGLSAERDKGRIKALLRSWIGSGALAIDRHTDGKGNLRPFVIVGNELNPAELGPRPHLEKCGGESVESGGGVLS</sequence>
<gene>
    <name evidence="2" type="ORF">GCM10009115_09150</name>
</gene>
<keyword evidence="2" id="KW-0347">Helicase</keyword>
<name>A0ABP3XA28_9SPHN</name>
<dbReference type="GO" id="GO:0004386">
    <property type="term" value="F:helicase activity"/>
    <property type="evidence" value="ECO:0007669"/>
    <property type="project" value="UniProtKB-KW"/>
</dbReference>
<protein>
    <submittedName>
        <fullName evidence="2">Helicase RepA family protein</fullName>
    </submittedName>
</protein>
<evidence type="ECO:0000256" key="1">
    <source>
        <dbReference type="SAM" id="MobiDB-lite"/>
    </source>
</evidence>
<dbReference type="InterPro" id="IPR027417">
    <property type="entry name" value="P-loop_NTPase"/>
</dbReference>
<keyword evidence="2" id="KW-0067">ATP-binding</keyword>
<dbReference type="Proteomes" id="UP001500738">
    <property type="component" value="Unassembled WGS sequence"/>
</dbReference>